<dbReference type="Pfam" id="PF01494">
    <property type="entry name" value="FAD_binding_3"/>
    <property type="match status" value="1"/>
</dbReference>
<evidence type="ECO:0000256" key="5">
    <source>
        <dbReference type="ARBA" id="ARBA00022692"/>
    </source>
</evidence>
<dbReference type="SUPFAM" id="SSF51905">
    <property type="entry name" value="FAD/NAD(P)-binding domain"/>
    <property type="match status" value="1"/>
</dbReference>
<dbReference type="GO" id="GO:0004497">
    <property type="term" value="F:monooxygenase activity"/>
    <property type="evidence" value="ECO:0007669"/>
    <property type="project" value="UniProtKB-KW"/>
</dbReference>
<evidence type="ECO:0000256" key="9">
    <source>
        <dbReference type="ARBA" id="ARBA00023033"/>
    </source>
</evidence>
<name>A0A8H4WUT1_9HYPO</name>
<reference evidence="12" key="2">
    <citation type="submission" date="2020-05" db="EMBL/GenBank/DDBJ databases">
        <authorList>
            <person name="Kim H.-S."/>
            <person name="Proctor R.H."/>
            <person name="Brown D.W."/>
        </authorList>
    </citation>
    <scope>NUCLEOTIDE SEQUENCE</scope>
    <source>
        <strain evidence="12">NRRL 20472</strain>
    </source>
</reference>
<comment type="caution">
    <text evidence="12">The sequence shown here is derived from an EMBL/GenBank/DDBJ whole genome shotgun (WGS) entry which is preliminary data.</text>
</comment>
<dbReference type="InterPro" id="IPR050562">
    <property type="entry name" value="FAD_mOase_fung"/>
</dbReference>
<keyword evidence="6" id="KW-0274">FAD</keyword>
<evidence type="ECO:0000256" key="3">
    <source>
        <dbReference type="ARBA" id="ARBA00007992"/>
    </source>
</evidence>
<evidence type="ECO:0000256" key="8">
    <source>
        <dbReference type="ARBA" id="ARBA00023002"/>
    </source>
</evidence>
<dbReference type="GO" id="GO:0071949">
    <property type="term" value="F:FAD binding"/>
    <property type="evidence" value="ECO:0007669"/>
    <property type="project" value="InterPro"/>
</dbReference>
<keyword evidence="13" id="KW-1185">Reference proteome</keyword>
<dbReference type="GO" id="GO:0016020">
    <property type="term" value="C:membrane"/>
    <property type="evidence" value="ECO:0007669"/>
    <property type="project" value="UniProtKB-SubCell"/>
</dbReference>
<dbReference type="InterPro" id="IPR002938">
    <property type="entry name" value="FAD-bd"/>
</dbReference>
<keyword evidence="7" id="KW-1133">Transmembrane helix</keyword>
<evidence type="ECO:0000256" key="2">
    <source>
        <dbReference type="ARBA" id="ARBA00004370"/>
    </source>
</evidence>
<dbReference type="InterPro" id="IPR036188">
    <property type="entry name" value="FAD/NAD-bd_sf"/>
</dbReference>
<reference evidence="12" key="1">
    <citation type="journal article" date="2020" name="BMC Genomics">
        <title>Correction to: Identification and distribution of gene clusters required for synthesis of sphingolipid metabolism inhibitors in diverse species of the filamentous fungus Fusarium.</title>
        <authorList>
            <person name="Kim H.S."/>
            <person name="Lohmar J.M."/>
            <person name="Busman M."/>
            <person name="Brown D.W."/>
            <person name="Naumann T.A."/>
            <person name="Divon H.H."/>
            <person name="Lysoe E."/>
            <person name="Uhlig S."/>
            <person name="Proctor R.H."/>
        </authorList>
    </citation>
    <scope>NUCLEOTIDE SEQUENCE</scope>
    <source>
        <strain evidence="12">NRRL 20472</strain>
    </source>
</reference>
<dbReference type="Proteomes" id="UP000622797">
    <property type="component" value="Unassembled WGS sequence"/>
</dbReference>
<keyword evidence="10" id="KW-0472">Membrane</keyword>
<evidence type="ECO:0000256" key="4">
    <source>
        <dbReference type="ARBA" id="ARBA00022630"/>
    </source>
</evidence>
<evidence type="ECO:0000259" key="11">
    <source>
        <dbReference type="Pfam" id="PF01494"/>
    </source>
</evidence>
<dbReference type="PRINTS" id="PR00420">
    <property type="entry name" value="RNGMNOXGNASE"/>
</dbReference>
<feature type="domain" description="FAD-binding" evidence="11">
    <location>
        <begin position="8"/>
        <end position="342"/>
    </location>
</feature>
<proteinExistence type="inferred from homology"/>
<dbReference type="EMBL" id="JABEXW010000960">
    <property type="protein sequence ID" value="KAF4950599.1"/>
    <property type="molecule type" value="Genomic_DNA"/>
</dbReference>
<accession>A0A8H4WUT1</accession>
<keyword evidence="4" id="KW-0285">Flavoprotein</keyword>
<dbReference type="PANTHER" id="PTHR47356:SF2">
    <property type="entry name" value="FAD-BINDING DOMAIN-CONTAINING PROTEIN-RELATED"/>
    <property type="match status" value="1"/>
</dbReference>
<evidence type="ECO:0000256" key="10">
    <source>
        <dbReference type="ARBA" id="ARBA00023136"/>
    </source>
</evidence>
<evidence type="ECO:0000313" key="12">
    <source>
        <dbReference type="EMBL" id="KAF4950599.1"/>
    </source>
</evidence>
<dbReference type="Gene3D" id="3.50.50.60">
    <property type="entry name" value="FAD/NAD(P)-binding domain"/>
    <property type="match status" value="1"/>
</dbReference>
<comment type="similarity">
    <text evidence="3">Belongs to the paxM FAD-dependent monooxygenase family.</text>
</comment>
<keyword evidence="5" id="KW-0812">Transmembrane</keyword>
<organism evidence="12 13">
    <name type="scientific">Fusarium sarcochroum</name>
    <dbReference type="NCBI Taxonomy" id="1208366"/>
    <lineage>
        <taxon>Eukaryota</taxon>
        <taxon>Fungi</taxon>
        <taxon>Dikarya</taxon>
        <taxon>Ascomycota</taxon>
        <taxon>Pezizomycotina</taxon>
        <taxon>Sordariomycetes</taxon>
        <taxon>Hypocreomycetidae</taxon>
        <taxon>Hypocreales</taxon>
        <taxon>Nectriaceae</taxon>
        <taxon>Fusarium</taxon>
        <taxon>Fusarium lateritium species complex</taxon>
    </lineage>
</organism>
<comment type="subcellular location">
    <subcellularLocation>
        <location evidence="2">Membrane</location>
    </subcellularLocation>
</comment>
<keyword evidence="8" id="KW-0560">Oxidoreductase</keyword>
<protein>
    <recommendedName>
        <fullName evidence="11">FAD-binding domain-containing protein</fullName>
    </recommendedName>
</protein>
<evidence type="ECO:0000256" key="7">
    <source>
        <dbReference type="ARBA" id="ARBA00022989"/>
    </source>
</evidence>
<evidence type="ECO:0000256" key="6">
    <source>
        <dbReference type="ARBA" id="ARBA00022827"/>
    </source>
</evidence>
<keyword evidence="9" id="KW-0503">Monooxygenase</keyword>
<comment type="cofactor">
    <cofactor evidence="1">
        <name>FAD</name>
        <dbReference type="ChEBI" id="CHEBI:57692"/>
    </cofactor>
</comment>
<dbReference type="AlphaFoldDB" id="A0A8H4WUT1"/>
<evidence type="ECO:0000256" key="1">
    <source>
        <dbReference type="ARBA" id="ARBA00001974"/>
    </source>
</evidence>
<sequence length="421" mass="46208">MSKRELFVIIIGGGPVGLAAAHALTQANIDFVILERNPDTVSDAGSNFVLLPTGLQALDQLGLMHAMNRNSDVLCPETYRTDHNAQSIGSVHWFQGYKDSFGIAPRIISRHDFTRVLFETLPRESQLKIQTNKKVIDISVINDGVTAICADGTSVSGDFVLGADGAHSLVRERIRELALEAGSSKVNEEHPFLTTHRALWFRFPAKDEFQIGTSCETHGSPISTQFFVGRQTAVVGVYERLEKPTRERARFTQADQDALISRRDEVLLMKNSNLTLREAYDSRIQSGLVNLEEGVLKHWSWGGRVVLVGDAAHKYTPSTGAGCNDGIIDVCVLINELNNLLKKLRTTEIGADCITESELAAVFEAYQSSRHKVVVQQCKDAGEMTTLASWPGLIEKGSEDGLANAWASIHTYGNTADDRAN</sequence>
<evidence type="ECO:0000313" key="13">
    <source>
        <dbReference type="Proteomes" id="UP000622797"/>
    </source>
</evidence>
<gene>
    <name evidence="12" type="ORF">FSARC_13134</name>
</gene>
<dbReference type="OrthoDB" id="2431938at2759"/>
<dbReference type="PANTHER" id="PTHR47356">
    <property type="entry name" value="FAD-DEPENDENT MONOOXYGENASE ASQG-RELATED"/>
    <property type="match status" value="1"/>
</dbReference>